<dbReference type="EMBL" id="CP026118">
    <property type="protein sequence ID" value="QAS54048.1"/>
    <property type="molecule type" value="Genomic_DNA"/>
</dbReference>
<dbReference type="RefSeq" id="WP_128526321.1">
    <property type="nucleotide sequence ID" value="NZ_CP026118.1"/>
</dbReference>
<feature type="compositionally biased region" description="Acidic residues" evidence="2">
    <location>
        <begin position="264"/>
        <end position="277"/>
    </location>
</feature>
<dbReference type="AlphaFoldDB" id="A0A410MH84"/>
<gene>
    <name evidence="3" type="ORF">HLI_18450</name>
</gene>
<sequence length="277" mass="31117">MKMEWNRLSILSLLFGMLLCFSIAVFGIQVIVHPLQQGVKEKEKVVEQEEKVLSAIEENSNESERDLLLTSRTIQQQLPVVPLLDQLLIGLDRAANSSTSLINNIGISDSESIIALADEEVEGLDEEDGEEEELKPESGESEAQQLIEGLHTLQFSIDVTSENYSEMMKFMKEIQSLPRITQIESIQFEAPDNDSELGYSILLNSYYQPLYAGLANEAPQYHYGGNSDKLNPFSIEQWQEGTGSLNENDEAETDETSENAKQEEDTEEDSSETEEQL</sequence>
<feature type="compositionally biased region" description="Polar residues" evidence="2">
    <location>
        <begin position="234"/>
        <end position="246"/>
    </location>
</feature>
<organism evidence="3 4">
    <name type="scientific">Halobacillus litoralis</name>
    <dbReference type="NCBI Taxonomy" id="45668"/>
    <lineage>
        <taxon>Bacteria</taxon>
        <taxon>Bacillati</taxon>
        <taxon>Bacillota</taxon>
        <taxon>Bacilli</taxon>
        <taxon>Bacillales</taxon>
        <taxon>Bacillaceae</taxon>
        <taxon>Halobacillus</taxon>
    </lineage>
</organism>
<evidence type="ECO:0000313" key="4">
    <source>
        <dbReference type="Proteomes" id="UP000287756"/>
    </source>
</evidence>
<feature type="compositionally biased region" description="Acidic residues" evidence="2">
    <location>
        <begin position="247"/>
        <end position="257"/>
    </location>
</feature>
<name>A0A410MH84_9BACI</name>
<reference evidence="3 4" key="1">
    <citation type="submission" date="2018-01" db="EMBL/GenBank/DDBJ databases">
        <title>The whole genome sequencing and assembly of Halobacillus litoralis ERB031 strain.</title>
        <authorList>
            <person name="Lee S.-J."/>
            <person name="Park M.-K."/>
            <person name="Kim J.-Y."/>
            <person name="Lee Y.-J."/>
            <person name="Yi H."/>
            <person name="Bahn Y.-S."/>
            <person name="Kim J.F."/>
            <person name="Lee D.-W."/>
        </authorList>
    </citation>
    <scope>NUCLEOTIDE SEQUENCE [LARGE SCALE GENOMIC DNA]</scope>
    <source>
        <strain evidence="3 4">ERB 031</strain>
    </source>
</reference>
<evidence type="ECO:0008006" key="5">
    <source>
        <dbReference type="Google" id="ProtNLM"/>
    </source>
</evidence>
<keyword evidence="1" id="KW-0175">Coiled coil</keyword>
<evidence type="ECO:0000256" key="1">
    <source>
        <dbReference type="SAM" id="Coils"/>
    </source>
</evidence>
<protein>
    <recommendedName>
        <fullName evidence="5">Pilus assembly protein PilO</fullName>
    </recommendedName>
</protein>
<dbReference type="InterPro" id="IPR014717">
    <property type="entry name" value="Transl_elong_EF1B/ribsomal_bS6"/>
</dbReference>
<evidence type="ECO:0000256" key="2">
    <source>
        <dbReference type="SAM" id="MobiDB-lite"/>
    </source>
</evidence>
<dbReference type="KEGG" id="hli:HLI_18450"/>
<feature type="coiled-coil region" evidence="1">
    <location>
        <begin position="39"/>
        <end position="66"/>
    </location>
</feature>
<dbReference type="Proteomes" id="UP000287756">
    <property type="component" value="Chromosome"/>
</dbReference>
<dbReference type="OrthoDB" id="2427034at2"/>
<proteinExistence type="predicted"/>
<accession>A0A410MH84</accession>
<feature type="region of interest" description="Disordered" evidence="2">
    <location>
        <begin position="230"/>
        <end position="277"/>
    </location>
</feature>
<dbReference type="Gene3D" id="3.30.70.60">
    <property type="match status" value="1"/>
</dbReference>
<evidence type="ECO:0000313" key="3">
    <source>
        <dbReference type="EMBL" id="QAS54048.1"/>
    </source>
</evidence>